<evidence type="ECO:0000313" key="3">
    <source>
        <dbReference type="Ensembl" id="ENSCCRP00015052124.1"/>
    </source>
</evidence>
<evidence type="ECO:0000259" key="2">
    <source>
        <dbReference type="SMART" id="SM00092"/>
    </source>
</evidence>
<dbReference type="Gene3D" id="3.10.130.10">
    <property type="entry name" value="Ribonuclease A-like domain"/>
    <property type="match status" value="1"/>
</dbReference>
<sequence length="158" mass="18572">IFFRVFALLSLFFILALSDGADRQQNERYAEFKKKHILPADFQTDNEAAWVKHLEDNDLCGRTPVQSFIKDSEENIKQICNDSGTKIKDDYYKSTNLFQVYNIKSENRTSQMLEWVCNVSCTTAKYYVIVECQKKLPVHYHAQHIEKNKKPRPCYYTA</sequence>
<reference evidence="3" key="1">
    <citation type="submission" date="2025-08" db="UniProtKB">
        <authorList>
            <consortium name="Ensembl"/>
        </authorList>
    </citation>
    <scope>IDENTIFICATION</scope>
</reference>
<name>A0A8C1VI88_CYPCA</name>
<protein>
    <recommendedName>
        <fullName evidence="2">Ribonuclease A-domain domain-containing protein</fullName>
    </recommendedName>
</protein>
<evidence type="ECO:0000256" key="1">
    <source>
        <dbReference type="SAM" id="SignalP"/>
    </source>
</evidence>
<dbReference type="Ensembl" id="ENSCCRT00015053869.1">
    <property type="protein sequence ID" value="ENSCCRP00015052124.1"/>
    <property type="gene ID" value="ENSCCRG00015021524.1"/>
</dbReference>
<dbReference type="Pfam" id="PF00074">
    <property type="entry name" value="RnaseA"/>
    <property type="match status" value="1"/>
</dbReference>
<dbReference type="AlphaFoldDB" id="A0A8C1VI88"/>
<dbReference type="InterPro" id="IPR036816">
    <property type="entry name" value="RNaseA-like_dom_sf"/>
</dbReference>
<organism evidence="3 4">
    <name type="scientific">Cyprinus carpio</name>
    <name type="common">Common carp</name>
    <dbReference type="NCBI Taxonomy" id="7962"/>
    <lineage>
        <taxon>Eukaryota</taxon>
        <taxon>Metazoa</taxon>
        <taxon>Chordata</taxon>
        <taxon>Craniata</taxon>
        <taxon>Vertebrata</taxon>
        <taxon>Euteleostomi</taxon>
        <taxon>Actinopterygii</taxon>
        <taxon>Neopterygii</taxon>
        <taxon>Teleostei</taxon>
        <taxon>Ostariophysi</taxon>
        <taxon>Cypriniformes</taxon>
        <taxon>Cyprinidae</taxon>
        <taxon>Cyprininae</taxon>
        <taxon>Cyprinus</taxon>
    </lineage>
</organism>
<dbReference type="SMART" id="SM00092">
    <property type="entry name" value="RNAse_Pc"/>
    <property type="match status" value="1"/>
</dbReference>
<feature type="domain" description="Ribonuclease A-domain" evidence="2">
    <location>
        <begin position="25"/>
        <end position="144"/>
    </location>
</feature>
<accession>A0A8C1VI88</accession>
<keyword evidence="1" id="KW-0732">Signal</keyword>
<feature type="signal peptide" evidence="1">
    <location>
        <begin position="1"/>
        <end position="23"/>
    </location>
</feature>
<feature type="chain" id="PRO_5034000612" description="Ribonuclease A-domain domain-containing protein" evidence="1">
    <location>
        <begin position="24"/>
        <end position="158"/>
    </location>
</feature>
<dbReference type="InterPro" id="IPR023412">
    <property type="entry name" value="RNaseA_domain"/>
</dbReference>
<dbReference type="Proteomes" id="UP000694700">
    <property type="component" value="Unplaced"/>
</dbReference>
<proteinExistence type="predicted"/>
<dbReference type="SUPFAM" id="SSF54076">
    <property type="entry name" value="RNase A-like"/>
    <property type="match status" value="1"/>
</dbReference>
<evidence type="ECO:0000313" key="4">
    <source>
        <dbReference type="Proteomes" id="UP000694700"/>
    </source>
</evidence>